<dbReference type="PANTHER" id="PTHR45661:SF3">
    <property type="entry name" value="IG-LIKE DOMAIN-CONTAINING PROTEIN"/>
    <property type="match status" value="1"/>
</dbReference>
<evidence type="ECO:0008006" key="4">
    <source>
        <dbReference type="Google" id="ProtNLM"/>
    </source>
</evidence>
<dbReference type="SUPFAM" id="SSF52058">
    <property type="entry name" value="L domain-like"/>
    <property type="match status" value="2"/>
</dbReference>
<evidence type="ECO:0000313" key="3">
    <source>
        <dbReference type="Proteomes" id="UP001470230"/>
    </source>
</evidence>
<dbReference type="InterPro" id="IPR032675">
    <property type="entry name" value="LRR_dom_sf"/>
</dbReference>
<name>A0ABR2HTP3_9EUKA</name>
<dbReference type="InterPro" id="IPR026906">
    <property type="entry name" value="LRR_5"/>
</dbReference>
<reference evidence="2 3" key="1">
    <citation type="submission" date="2024-04" db="EMBL/GenBank/DDBJ databases">
        <title>Tritrichomonas musculus Genome.</title>
        <authorList>
            <person name="Alves-Ferreira E."/>
            <person name="Grigg M."/>
            <person name="Lorenzi H."/>
            <person name="Galac M."/>
        </authorList>
    </citation>
    <scope>NUCLEOTIDE SEQUENCE [LARGE SCALE GENOMIC DNA]</scope>
    <source>
        <strain evidence="2 3">EAF2021</strain>
    </source>
</reference>
<dbReference type="Proteomes" id="UP001470230">
    <property type="component" value="Unassembled WGS sequence"/>
</dbReference>
<dbReference type="Gene3D" id="3.80.10.10">
    <property type="entry name" value="Ribonuclease Inhibitor"/>
    <property type="match status" value="2"/>
</dbReference>
<dbReference type="InterPro" id="IPR053139">
    <property type="entry name" value="Surface_bspA-like"/>
</dbReference>
<dbReference type="Pfam" id="PF13306">
    <property type="entry name" value="LRR_5"/>
    <property type="match status" value="2"/>
</dbReference>
<proteinExistence type="predicted"/>
<dbReference type="EMBL" id="JAPFFF010000389">
    <property type="protein sequence ID" value="KAK8834483.1"/>
    <property type="molecule type" value="Genomic_DNA"/>
</dbReference>
<organism evidence="2 3">
    <name type="scientific">Tritrichomonas musculus</name>
    <dbReference type="NCBI Taxonomy" id="1915356"/>
    <lineage>
        <taxon>Eukaryota</taxon>
        <taxon>Metamonada</taxon>
        <taxon>Parabasalia</taxon>
        <taxon>Tritrichomonadida</taxon>
        <taxon>Tritrichomonadidae</taxon>
        <taxon>Tritrichomonas</taxon>
    </lineage>
</organism>
<sequence length="420" mass="47709">MASQNIFQNGLNFELCKNGMTAEITKSKNANGDIVIPCKINYENQDYTITSIKNSSFAFNNQIKSIIFQNDSEITTIGESAFSYSSLERITIPSKVSKIGINAFFCCIKLDSVTFEENSRIQIISKSLFSNSSLKSITIPRNVETIEEESFDYCNKLKKIEFQSNSKLKKIEKNAFFSSSFESLFIPPEVEDLQHGWCNHIPNLISITVSPLNKNFFLFNEKVLIEKNKRKIEFACRDIEKVIIPFKIRQIESFSFSKCRQIKSIQFESNSELNSINEFAFYDSSISMISIPSKVTRIGDSAFSLCMNLCNVEFDEDSKLQLIEQSAFSGTLIEKVVIPNKVRKIEKCSFSYCLNLVSIEFLSSEISIGELCFDQSTKLCLCSFPNAQKIHVSKFLFSQISNDLTVFISPFVEIGETIIP</sequence>
<gene>
    <name evidence="2" type="ORF">M9Y10_017317</name>
    <name evidence="1" type="ORF">M9Y10_027971</name>
</gene>
<keyword evidence="3" id="KW-1185">Reference proteome</keyword>
<evidence type="ECO:0000313" key="1">
    <source>
        <dbReference type="EMBL" id="KAK8834483.1"/>
    </source>
</evidence>
<protein>
    <recommendedName>
        <fullName evidence="4">Surface antigen BspA-like</fullName>
    </recommendedName>
</protein>
<accession>A0ABR2HTP3</accession>
<dbReference type="PANTHER" id="PTHR45661">
    <property type="entry name" value="SURFACE ANTIGEN"/>
    <property type="match status" value="1"/>
</dbReference>
<comment type="caution">
    <text evidence="2">The sequence shown here is derived from an EMBL/GenBank/DDBJ whole genome shotgun (WGS) entry which is preliminary data.</text>
</comment>
<evidence type="ECO:0000313" key="2">
    <source>
        <dbReference type="EMBL" id="KAK8852343.1"/>
    </source>
</evidence>
<dbReference type="EMBL" id="JAPFFF010000023">
    <property type="protein sequence ID" value="KAK8852343.1"/>
    <property type="molecule type" value="Genomic_DNA"/>
</dbReference>